<keyword evidence="3" id="KW-1003">Cell membrane</keyword>
<gene>
    <name evidence="9" type="ORF">HMPREF1866_02739</name>
</gene>
<evidence type="ECO:0000256" key="1">
    <source>
        <dbReference type="ARBA" id="ARBA00004651"/>
    </source>
</evidence>
<dbReference type="PANTHER" id="PTHR32196">
    <property type="entry name" value="ABC TRANSPORTER PERMEASE PROTEIN YPHD-RELATED-RELATED"/>
    <property type="match status" value="1"/>
</dbReference>
<evidence type="ECO:0000256" key="5">
    <source>
        <dbReference type="ARBA" id="ARBA00022692"/>
    </source>
</evidence>
<dbReference type="CDD" id="cd06579">
    <property type="entry name" value="TM_PBP1_transp_AraH_like"/>
    <property type="match status" value="1"/>
</dbReference>
<dbReference type="OrthoDB" id="9784538at2"/>
<evidence type="ECO:0000256" key="8">
    <source>
        <dbReference type="SAM" id="Phobius"/>
    </source>
</evidence>
<feature type="transmembrane region" description="Helical" evidence="8">
    <location>
        <begin position="101"/>
        <end position="118"/>
    </location>
</feature>
<name>A0A133ZC10_9FIRM</name>
<evidence type="ECO:0000313" key="10">
    <source>
        <dbReference type="Proteomes" id="UP000070394"/>
    </source>
</evidence>
<dbReference type="GO" id="GO:0022857">
    <property type="term" value="F:transmembrane transporter activity"/>
    <property type="evidence" value="ECO:0007669"/>
    <property type="project" value="InterPro"/>
</dbReference>
<protein>
    <submittedName>
        <fullName evidence="9">Putative ribose ABC transporter permease protein</fullName>
    </submittedName>
</protein>
<dbReference type="STRING" id="467210.HMPREF1866_02739"/>
<dbReference type="Pfam" id="PF02653">
    <property type="entry name" value="BPD_transp_2"/>
    <property type="match status" value="1"/>
</dbReference>
<proteinExistence type="predicted"/>
<feature type="transmembrane region" description="Helical" evidence="8">
    <location>
        <begin position="77"/>
        <end position="95"/>
    </location>
</feature>
<comment type="subcellular location">
    <subcellularLocation>
        <location evidence="1">Cell membrane</location>
        <topology evidence="1">Multi-pass membrane protein</topology>
    </subcellularLocation>
</comment>
<keyword evidence="2" id="KW-0813">Transport</keyword>
<feature type="transmembrane region" description="Helical" evidence="8">
    <location>
        <begin position="49"/>
        <end position="70"/>
    </location>
</feature>
<dbReference type="EMBL" id="LSDA01000144">
    <property type="protein sequence ID" value="KXB52980.1"/>
    <property type="molecule type" value="Genomic_DNA"/>
</dbReference>
<dbReference type="InterPro" id="IPR001851">
    <property type="entry name" value="ABC_transp_permease"/>
</dbReference>
<evidence type="ECO:0000256" key="6">
    <source>
        <dbReference type="ARBA" id="ARBA00022989"/>
    </source>
</evidence>
<feature type="transmembrane region" description="Helical" evidence="8">
    <location>
        <begin position="176"/>
        <end position="198"/>
    </location>
</feature>
<accession>A0A133ZC10</accession>
<keyword evidence="6 8" id="KW-1133">Transmembrane helix</keyword>
<dbReference type="GO" id="GO:0005886">
    <property type="term" value="C:plasma membrane"/>
    <property type="evidence" value="ECO:0007669"/>
    <property type="project" value="UniProtKB-SubCell"/>
</dbReference>
<keyword evidence="10" id="KW-1185">Reference proteome</keyword>
<sequence>MDADKLKIQKIESFLKQFQSYIALIIIVVVATLINIKDGENVFLSVPNLMNVLRAVSETGIIAIGMTMILILGDIDLSVGSIVGLVSTGCASLMVRNGLGMFPAVLLSLLIGALYGLFNGLCVTKLKLQAFIVTLASMNIARGLARFWSNGVGIPLAYGEGEGFAPPAFGLLQEKAFGVIPAPVIIFISLLLIFQCVLSKTSFGRKVYAIGGNKNASYLAGIPVDRIKIIAFMLCSMLSAVAAMIHAAQISQGGPNEGIGYELNAVAACAIGGTSLAGGKGTMIGTLVGAIILGLLDNVLGLKGVNSNLQLMVKGLIIIVAVFMQSERKAD</sequence>
<evidence type="ECO:0000256" key="3">
    <source>
        <dbReference type="ARBA" id="ARBA00022475"/>
    </source>
</evidence>
<feature type="transmembrane region" description="Helical" evidence="8">
    <location>
        <begin position="21"/>
        <end position="37"/>
    </location>
</feature>
<feature type="transmembrane region" description="Helical" evidence="8">
    <location>
        <begin position="284"/>
        <end position="302"/>
    </location>
</feature>
<comment type="caution">
    <text evidence="9">The sequence shown here is derived from an EMBL/GenBank/DDBJ whole genome shotgun (WGS) entry which is preliminary data.</text>
</comment>
<keyword evidence="4" id="KW-0997">Cell inner membrane</keyword>
<dbReference type="RefSeq" id="WP_009447012.1">
    <property type="nucleotide sequence ID" value="NZ_KQ959849.1"/>
</dbReference>
<evidence type="ECO:0000256" key="2">
    <source>
        <dbReference type="ARBA" id="ARBA00022448"/>
    </source>
</evidence>
<feature type="transmembrane region" description="Helical" evidence="8">
    <location>
        <begin position="229"/>
        <end position="247"/>
    </location>
</feature>
<evidence type="ECO:0000256" key="4">
    <source>
        <dbReference type="ARBA" id="ARBA00022519"/>
    </source>
</evidence>
<dbReference type="PATRIC" id="fig|467210.3.peg.2716"/>
<dbReference type="AlphaFoldDB" id="A0A133ZC10"/>
<reference evidence="10" key="1">
    <citation type="submission" date="2016-01" db="EMBL/GenBank/DDBJ databases">
        <authorList>
            <person name="Mitreva M."/>
            <person name="Pepin K.H."/>
            <person name="Mihindukulasuriya K.A."/>
            <person name="Fulton R."/>
            <person name="Fronick C."/>
            <person name="O'Laughlin M."/>
            <person name="Miner T."/>
            <person name="Herter B."/>
            <person name="Rosa B.A."/>
            <person name="Cordes M."/>
            <person name="Tomlinson C."/>
            <person name="Wollam A."/>
            <person name="Palsikar V.B."/>
            <person name="Mardis E.R."/>
            <person name="Wilson R.K."/>
        </authorList>
    </citation>
    <scope>NUCLEOTIDE SEQUENCE [LARGE SCALE GENOMIC DNA]</scope>
    <source>
        <strain evidence="10">DNF00896</strain>
    </source>
</reference>
<dbReference type="PANTHER" id="PTHR32196:SF21">
    <property type="entry name" value="ABC TRANSPORTER PERMEASE PROTEIN YPHD-RELATED"/>
    <property type="match status" value="1"/>
</dbReference>
<keyword evidence="5 8" id="KW-0812">Transmembrane</keyword>
<keyword evidence="7 8" id="KW-0472">Membrane</keyword>
<evidence type="ECO:0000313" key="9">
    <source>
        <dbReference type="EMBL" id="KXB52980.1"/>
    </source>
</evidence>
<evidence type="ECO:0000256" key="7">
    <source>
        <dbReference type="ARBA" id="ARBA00023136"/>
    </source>
</evidence>
<dbReference type="Proteomes" id="UP000070394">
    <property type="component" value="Unassembled WGS sequence"/>
</dbReference>
<organism evidence="9 10">
    <name type="scientific">Lachnoanaerobaculum saburreum</name>
    <dbReference type="NCBI Taxonomy" id="467210"/>
    <lineage>
        <taxon>Bacteria</taxon>
        <taxon>Bacillati</taxon>
        <taxon>Bacillota</taxon>
        <taxon>Clostridia</taxon>
        <taxon>Lachnospirales</taxon>
        <taxon>Lachnospiraceae</taxon>
        <taxon>Lachnoanaerobaculum</taxon>
    </lineage>
</organism>